<comment type="similarity">
    <text evidence="2">Belongs to the peptidase S54 family.</text>
</comment>
<dbReference type="GO" id="GO:0006508">
    <property type="term" value="P:proteolysis"/>
    <property type="evidence" value="ECO:0007669"/>
    <property type="project" value="UniProtKB-KW"/>
</dbReference>
<keyword evidence="10" id="KW-1185">Reference proteome</keyword>
<reference evidence="10" key="1">
    <citation type="journal article" date="2019" name="Nat. Commun.">
        <title>The genome of broomcorn millet.</title>
        <authorList>
            <person name="Zou C."/>
            <person name="Miki D."/>
            <person name="Li D."/>
            <person name="Tang Q."/>
            <person name="Xiao L."/>
            <person name="Rajput S."/>
            <person name="Deng P."/>
            <person name="Jia W."/>
            <person name="Huang R."/>
            <person name="Zhang M."/>
            <person name="Sun Y."/>
            <person name="Hu J."/>
            <person name="Fu X."/>
            <person name="Schnable P.S."/>
            <person name="Li F."/>
            <person name="Zhang H."/>
            <person name="Feng B."/>
            <person name="Zhu X."/>
            <person name="Liu R."/>
            <person name="Schnable J.C."/>
            <person name="Zhu J.-K."/>
            <person name="Zhang H."/>
        </authorList>
    </citation>
    <scope>NUCLEOTIDE SEQUENCE [LARGE SCALE GENOMIC DNA]</scope>
</reference>
<dbReference type="InterPro" id="IPR022764">
    <property type="entry name" value="Peptidase_S54_rhomboid_dom"/>
</dbReference>
<dbReference type="AlphaFoldDB" id="A0A3L6SGZ7"/>
<keyword evidence="4" id="KW-0812">Transmembrane</keyword>
<dbReference type="STRING" id="4540.A0A3L6SGZ7"/>
<accession>A0A3L6SGZ7</accession>
<dbReference type="GO" id="GO:0004252">
    <property type="term" value="F:serine-type endopeptidase activity"/>
    <property type="evidence" value="ECO:0007669"/>
    <property type="project" value="InterPro"/>
</dbReference>
<keyword evidence="7" id="KW-0472">Membrane</keyword>
<evidence type="ECO:0000256" key="2">
    <source>
        <dbReference type="ARBA" id="ARBA00009045"/>
    </source>
</evidence>
<dbReference type="Proteomes" id="UP000275267">
    <property type="component" value="Unassembled WGS sequence"/>
</dbReference>
<evidence type="ECO:0000259" key="8">
    <source>
        <dbReference type="Pfam" id="PF01694"/>
    </source>
</evidence>
<feature type="domain" description="Peptidase S54 rhomboid" evidence="8">
    <location>
        <begin position="89"/>
        <end position="177"/>
    </location>
</feature>
<proteinExistence type="inferred from homology"/>
<dbReference type="OrthoDB" id="10257275at2759"/>
<evidence type="ECO:0000256" key="7">
    <source>
        <dbReference type="ARBA" id="ARBA00023136"/>
    </source>
</evidence>
<evidence type="ECO:0000256" key="1">
    <source>
        <dbReference type="ARBA" id="ARBA00004141"/>
    </source>
</evidence>
<dbReference type="PANTHER" id="PTHR43066:SF1">
    <property type="entry name" value="RHOMBOID PROTEIN 2"/>
    <property type="match status" value="1"/>
</dbReference>
<dbReference type="EMBL" id="PQIB02000004">
    <property type="protein sequence ID" value="RLN21892.1"/>
    <property type="molecule type" value="Genomic_DNA"/>
</dbReference>
<protein>
    <submittedName>
        <fullName evidence="9">Rhomboid-like protein 14, mitochondrial</fullName>
    </submittedName>
</protein>
<evidence type="ECO:0000256" key="6">
    <source>
        <dbReference type="ARBA" id="ARBA00022989"/>
    </source>
</evidence>
<name>A0A3L6SGZ7_PANMI</name>
<dbReference type="InterPro" id="IPR035952">
    <property type="entry name" value="Rhomboid-like_sf"/>
</dbReference>
<dbReference type="Pfam" id="PF01694">
    <property type="entry name" value="Rhomboid"/>
    <property type="match status" value="1"/>
</dbReference>
<keyword evidence="5" id="KW-0378">Hydrolase</keyword>
<organism evidence="9 10">
    <name type="scientific">Panicum miliaceum</name>
    <name type="common">Proso millet</name>
    <name type="synonym">Broomcorn millet</name>
    <dbReference type="NCBI Taxonomy" id="4540"/>
    <lineage>
        <taxon>Eukaryota</taxon>
        <taxon>Viridiplantae</taxon>
        <taxon>Streptophyta</taxon>
        <taxon>Embryophyta</taxon>
        <taxon>Tracheophyta</taxon>
        <taxon>Spermatophyta</taxon>
        <taxon>Magnoliopsida</taxon>
        <taxon>Liliopsida</taxon>
        <taxon>Poales</taxon>
        <taxon>Poaceae</taxon>
        <taxon>PACMAD clade</taxon>
        <taxon>Panicoideae</taxon>
        <taxon>Panicodae</taxon>
        <taxon>Paniceae</taxon>
        <taxon>Panicinae</taxon>
        <taxon>Panicum</taxon>
        <taxon>Panicum sect. Panicum</taxon>
    </lineage>
</organism>
<evidence type="ECO:0000256" key="3">
    <source>
        <dbReference type="ARBA" id="ARBA00022670"/>
    </source>
</evidence>
<comment type="subcellular location">
    <subcellularLocation>
        <location evidence="1">Membrane</location>
        <topology evidence="1">Multi-pass membrane protein</topology>
    </subcellularLocation>
</comment>
<keyword evidence="6" id="KW-1133">Transmembrane helix</keyword>
<dbReference type="Gene3D" id="1.20.1540.10">
    <property type="entry name" value="Rhomboid-like"/>
    <property type="match status" value="1"/>
</dbReference>
<dbReference type="SUPFAM" id="SSF144091">
    <property type="entry name" value="Rhomboid-like"/>
    <property type="match status" value="1"/>
</dbReference>
<dbReference type="GO" id="GO:0016020">
    <property type="term" value="C:membrane"/>
    <property type="evidence" value="ECO:0007669"/>
    <property type="project" value="UniProtKB-SubCell"/>
</dbReference>
<evidence type="ECO:0000313" key="9">
    <source>
        <dbReference type="EMBL" id="RLN21892.1"/>
    </source>
</evidence>
<comment type="caution">
    <text evidence="9">The sequence shown here is derived from an EMBL/GenBank/DDBJ whole genome shotgun (WGS) entry which is preliminary data.</text>
</comment>
<evidence type="ECO:0000256" key="4">
    <source>
        <dbReference type="ARBA" id="ARBA00022692"/>
    </source>
</evidence>
<evidence type="ECO:0000256" key="5">
    <source>
        <dbReference type="ARBA" id="ARBA00022801"/>
    </source>
</evidence>
<gene>
    <name evidence="9" type="ORF">C2845_PM07G07060</name>
</gene>
<dbReference type="PANTHER" id="PTHR43066">
    <property type="entry name" value="RHOMBOID-RELATED PROTEIN"/>
    <property type="match status" value="1"/>
</dbReference>
<sequence>MGSGISSFRRPRGFVFDPMKGMIPLLGLQVALEYGRPGSDRPPVTAALLAANVLVFLRPGPLHRILPRSTMLPSTTNSSSGYFMLFENFFLSPFYHRNEAHLFGNMTSLLWTGVQLERSMGSAEFASMVATLLGLSQGIVVLLSQGLSLLGDSIAYYDHHSIGFSGVLFGMKAVLTGQSNDLMWMSVILIPEKRCQGLDLASEICSETPEVCPTPGSHNRSGQSWIPFISKRLPTGFMEMLNLHQL</sequence>
<keyword evidence="3" id="KW-0645">Protease</keyword>
<evidence type="ECO:0000313" key="10">
    <source>
        <dbReference type="Proteomes" id="UP000275267"/>
    </source>
</evidence>